<gene>
    <name evidence="4" type="ORF">J2S36_000480</name>
</gene>
<dbReference type="InterPro" id="IPR034733">
    <property type="entry name" value="AcCoA_carboxyl_beta"/>
</dbReference>
<dbReference type="InterPro" id="IPR011763">
    <property type="entry name" value="COA_CT_C"/>
</dbReference>
<evidence type="ECO:0000313" key="5">
    <source>
        <dbReference type="Proteomes" id="UP001266099"/>
    </source>
</evidence>
<reference evidence="4 5" key="1">
    <citation type="submission" date="2023-07" db="EMBL/GenBank/DDBJ databases">
        <title>Sequencing the genomes of 1000 actinobacteria strains.</title>
        <authorList>
            <person name="Klenk H.-P."/>
        </authorList>
    </citation>
    <scope>NUCLEOTIDE SEQUENCE [LARGE SCALE GENOMIC DNA]</scope>
    <source>
        <strain evidence="4 5">DSM 15539</strain>
    </source>
</reference>
<dbReference type="PROSITE" id="PS50980">
    <property type="entry name" value="COA_CT_NTER"/>
    <property type="match status" value="1"/>
</dbReference>
<protein>
    <submittedName>
        <fullName evidence="4">Acetyl-CoA carboxylase carboxyltransferase component</fullName>
    </submittedName>
</protein>
<dbReference type="InterPro" id="IPR011762">
    <property type="entry name" value="COA_CT_N"/>
</dbReference>
<evidence type="ECO:0000259" key="3">
    <source>
        <dbReference type="PROSITE" id="PS50989"/>
    </source>
</evidence>
<organism evidence="4 5">
    <name type="scientific">Arcanobacterium hippocoleae</name>
    <dbReference type="NCBI Taxonomy" id="149017"/>
    <lineage>
        <taxon>Bacteria</taxon>
        <taxon>Bacillati</taxon>
        <taxon>Actinomycetota</taxon>
        <taxon>Actinomycetes</taxon>
        <taxon>Actinomycetales</taxon>
        <taxon>Actinomycetaceae</taxon>
        <taxon>Arcanobacterium</taxon>
    </lineage>
</organism>
<dbReference type="Gene3D" id="3.90.226.10">
    <property type="entry name" value="2-enoyl-CoA Hydratase, Chain A, domain 1"/>
    <property type="match status" value="2"/>
</dbReference>
<feature type="domain" description="CoA carboxyltransferase N-terminal" evidence="2">
    <location>
        <begin position="47"/>
        <end position="299"/>
    </location>
</feature>
<feature type="compositionally biased region" description="Polar residues" evidence="1">
    <location>
        <begin position="7"/>
        <end position="25"/>
    </location>
</feature>
<dbReference type="EMBL" id="JAVDUJ010000001">
    <property type="protein sequence ID" value="MDR6938937.1"/>
    <property type="molecule type" value="Genomic_DNA"/>
</dbReference>
<sequence length="561" mass="60254">MSDKKPINNQCDTQTHLHPSGSENLPAQAASAWQAHLPGEEVTIDHSSQIIDREKFHAFEMSVVDSAEVKACNLQHPKGKKTARERIAALVDEQSFQEIGRFAGGNIAHGFTGAGVVTGLARVNGKQIALYVQDFSVAGGTLGEAEGNKIISIIDKALELQIPVIGILDSGGARIQEGVVALSQYGRIFKRTCQASGRIPQISLILGPCAGGAVYSPALTDFIIMARDNSHMFVTGPDVVRSTTGEEVSFADLGGASVHNSQSGVAHYLADDEEDAIDYAKTLLSYLPANSSVPVPKYEYSEAAAQNAQLQCSDLGLLVPESSRQPYDMVAVIEKIVDHGEFVQVQEHFARNMLIGFACIDGQSVGIVANQPMVDAGTLDVDASEKAARFVQMCDAFGLPVITLVDVPGYRPGAEQEHAGIIRRGAKMIWAYATASVPLVTVILRKAYGGAYIVMGSKSLGGDLVYAWPGAEIAVLGAEGAVAIMHRREISQARENGCEQQVRAELSEKYRQENVNPYLSVARGEVDGIIVPSRTREIIGKSLANLAQKRRNTYRHGNMPM</sequence>
<keyword evidence="5" id="KW-1185">Reference proteome</keyword>
<dbReference type="SUPFAM" id="SSF52096">
    <property type="entry name" value="ClpP/crotonase"/>
    <property type="match status" value="2"/>
</dbReference>
<feature type="region of interest" description="Disordered" evidence="1">
    <location>
        <begin position="1"/>
        <end position="25"/>
    </location>
</feature>
<evidence type="ECO:0000256" key="1">
    <source>
        <dbReference type="SAM" id="MobiDB-lite"/>
    </source>
</evidence>
<dbReference type="PANTHER" id="PTHR43842:SF2">
    <property type="entry name" value="PROPIONYL-COA CARBOXYLASE BETA CHAIN, MITOCHONDRIAL"/>
    <property type="match status" value="1"/>
</dbReference>
<dbReference type="InterPro" id="IPR000438">
    <property type="entry name" value="Acetyl_CoA_COase_Trfase_b_su"/>
</dbReference>
<dbReference type="Pfam" id="PF01039">
    <property type="entry name" value="Carboxyl_trans"/>
    <property type="match status" value="1"/>
</dbReference>
<dbReference type="InterPro" id="IPR029045">
    <property type="entry name" value="ClpP/crotonase-like_dom_sf"/>
</dbReference>
<accession>A0ABU1T0Q9</accession>
<name>A0ABU1T0Q9_9ACTO</name>
<dbReference type="InterPro" id="IPR051047">
    <property type="entry name" value="AccD/PCCB"/>
</dbReference>
<evidence type="ECO:0000259" key="2">
    <source>
        <dbReference type="PROSITE" id="PS50980"/>
    </source>
</evidence>
<proteinExistence type="predicted"/>
<feature type="domain" description="CoA carboxyltransferase C-terminal" evidence="3">
    <location>
        <begin position="314"/>
        <end position="549"/>
    </location>
</feature>
<dbReference type="PRINTS" id="PR01070">
    <property type="entry name" value="ACCCTRFRASEB"/>
</dbReference>
<comment type="caution">
    <text evidence="4">The sequence shown here is derived from an EMBL/GenBank/DDBJ whole genome shotgun (WGS) entry which is preliminary data.</text>
</comment>
<dbReference type="Proteomes" id="UP001266099">
    <property type="component" value="Unassembled WGS sequence"/>
</dbReference>
<evidence type="ECO:0000313" key="4">
    <source>
        <dbReference type="EMBL" id="MDR6938937.1"/>
    </source>
</evidence>
<dbReference type="PANTHER" id="PTHR43842">
    <property type="entry name" value="PROPIONYL-COA CARBOXYLASE BETA CHAIN"/>
    <property type="match status" value="1"/>
</dbReference>
<dbReference type="PROSITE" id="PS50989">
    <property type="entry name" value="COA_CT_CTER"/>
    <property type="match status" value="1"/>
</dbReference>